<sequence length="629" mass="70915">MVDPVGAVLGGVSLAIQLLDGAVKGYNFFLAVGDFPARTLHLRTRLEIEQKSILDFSETAEILGIFQVDQEENIPRVLRKNYLVLGSVFKQIEAKLDKLAEFTSRYKEIRHGEVEDDQEVTVADLDKKERTPVLLKWEGAAEERKHRLGTEHIVKYYRIGKSIVCHPKRLRWTGVDEKKFKAVLDELAGYNNYLKELLDGEYSKRLEERTVKTYQEMVLVRNQIDDLTYLVTNAILLGHSGHQLAVLADTKRRSVANDFVGKDDSVNEDKPPQYHELVEVEKLVYKAEGRMINIVDPPTREKAALERVRSIGTFQKPGTLEPKVAVFVEWKRYTRRFDDQTEEPGPLSDDTKRAKGLVTILQSSKLNAFHTPECLGYFDLRDGEESDASSPAPNLFGIVYKIPGAVSQPVLPTTLRSKLGTQPLPSLSARMKLAHQISDSLLYFNSVQWYHKTLRSDAILFQPHHGTGLVDVSTPLLTGFEYARPGGATSTKIPPDPARQLYVHPFYQIDPNASYQRSYDVYALGIILLEIAYWEPINHILGPLLKDKDGPTSTEAENVRSNLLNPSPESRILPDLRGMVGDRYHLAVVSCIRGLVAEDEEEDNIDVSMRLQEGFIQNVVDNLGALVDL</sequence>
<dbReference type="InterPro" id="IPR038305">
    <property type="entry name" value="HeLo_sf"/>
</dbReference>
<proteinExistence type="predicted"/>
<organism evidence="2 3">
    <name type="scientific">Exophiala xenobiotica</name>
    <dbReference type="NCBI Taxonomy" id="348802"/>
    <lineage>
        <taxon>Eukaryota</taxon>
        <taxon>Fungi</taxon>
        <taxon>Dikarya</taxon>
        <taxon>Ascomycota</taxon>
        <taxon>Pezizomycotina</taxon>
        <taxon>Eurotiomycetes</taxon>
        <taxon>Chaetothyriomycetidae</taxon>
        <taxon>Chaetothyriales</taxon>
        <taxon>Herpotrichiellaceae</taxon>
        <taxon>Exophiala</taxon>
    </lineage>
</organism>
<dbReference type="PROSITE" id="PS50011">
    <property type="entry name" value="PROTEIN_KINASE_DOM"/>
    <property type="match status" value="1"/>
</dbReference>
<dbReference type="Gene3D" id="1.10.510.10">
    <property type="entry name" value="Transferase(Phosphotransferase) domain 1"/>
    <property type="match status" value="1"/>
</dbReference>
<dbReference type="GO" id="GO:0005524">
    <property type="term" value="F:ATP binding"/>
    <property type="evidence" value="ECO:0007669"/>
    <property type="project" value="InterPro"/>
</dbReference>
<dbReference type="GO" id="GO:0004672">
    <property type="term" value="F:protein kinase activity"/>
    <property type="evidence" value="ECO:0007669"/>
    <property type="project" value="InterPro"/>
</dbReference>
<dbReference type="STRING" id="348802.A0A0D2BKP1"/>
<name>A0A0D2BKP1_9EURO</name>
<dbReference type="PANTHER" id="PTHR37542">
    <property type="entry name" value="HELO DOMAIN-CONTAINING PROTEIN-RELATED"/>
    <property type="match status" value="1"/>
</dbReference>
<evidence type="ECO:0000313" key="2">
    <source>
        <dbReference type="EMBL" id="KIW53051.1"/>
    </source>
</evidence>
<dbReference type="Proteomes" id="UP000054342">
    <property type="component" value="Unassembled WGS sequence"/>
</dbReference>
<keyword evidence="3" id="KW-1185">Reference proteome</keyword>
<reference evidence="2 3" key="1">
    <citation type="submission" date="2015-01" db="EMBL/GenBank/DDBJ databases">
        <title>The Genome Sequence of Exophiala xenobiotica CBS118157.</title>
        <authorList>
            <consortium name="The Broad Institute Genomics Platform"/>
            <person name="Cuomo C."/>
            <person name="de Hoog S."/>
            <person name="Gorbushina A."/>
            <person name="Stielow B."/>
            <person name="Teixiera M."/>
            <person name="Abouelleil A."/>
            <person name="Chapman S.B."/>
            <person name="Priest M."/>
            <person name="Young S.K."/>
            <person name="Wortman J."/>
            <person name="Nusbaum C."/>
            <person name="Birren B."/>
        </authorList>
    </citation>
    <scope>NUCLEOTIDE SEQUENCE [LARGE SCALE GENOMIC DNA]</scope>
    <source>
        <strain evidence="2 3">CBS 118157</strain>
    </source>
</reference>
<dbReference type="InterPro" id="IPR011009">
    <property type="entry name" value="Kinase-like_dom_sf"/>
</dbReference>
<evidence type="ECO:0000313" key="3">
    <source>
        <dbReference type="Proteomes" id="UP000054342"/>
    </source>
</evidence>
<dbReference type="OrthoDB" id="1911848at2759"/>
<dbReference type="InterPro" id="IPR029498">
    <property type="entry name" value="HeLo_dom"/>
</dbReference>
<dbReference type="Pfam" id="PF14479">
    <property type="entry name" value="HeLo"/>
    <property type="match status" value="1"/>
</dbReference>
<evidence type="ECO:0000259" key="1">
    <source>
        <dbReference type="PROSITE" id="PS50011"/>
    </source>
</evidence>
<dbReference type="SUPFAM" id="SSF56112">
    <property type="entry name" value="Protein kinase-like (PK-like)"/>
    <property type="match status" value="1"/>
</dbReference>
<dbReference type="HOGENOM" id="CLU_017444_1_0_1"/>
<dbReference type="Gene3D" id="1.20.120.1020">
    <property type="entry name" value="Prion-inhibition and propagation, HeLo domain"/>
    <property type="match status" value="1"/>
</dbReference>
<protein>
    <recommendedName>
        <fullName evidence="1">Protein kinase domain-containing protein</fullName>
    </recommendedName>
</protein>
<dbReference type="GeneID" id="25330558"/>
<gene>
    <name evidence="2" type="ORF">PV05_08650</name>
</gene>
<dbReference type="AlphaFoldDB" id="A0A0D2BKP1"/>
<dbReference type="RefSeq" id="XP_013313635.1">
    <property type="nucleotide sequence ID" value="XM_013458181.1"/>
</dbReference>
<dbReference type="InterPro" id="IPR000719">
    <property type="entry name" value="Prot_kinase_dom"/>
</dbReference>
<dbReference type="EMBL" id="KN847321">
    <property type="protein sequence ID" value="KIW53051.1"/>
    <property type="molecule type" value="Genomic_DNA"/>
</dbReference>
<dbReference type="PANTHER" id="PTHR37542:SF1">
    <property type="entry name" value="PRION-INHIBITION AND PROPAGATION HELO DOMAIN-CONTAINING PROTEIN"/>
    <property type="match status" value="1"/>
</dbReference>
<accession>A0A0D2BKP1</accession>
<feature type="domain" description="Protein kinase" evidence="1">
    <location>
        <begin position="277"/>
        <end position="588"/>
    </location>
</feature>